<dbReference type="eggNOG" id="COG2944">
    <property type="taxonomic scope" value="Bacteria"/>
</dbReference>
<reference evidence="5 6" key="1">
    <citation type="journal article" date="2011" name="J. Bacteriol.">
        <title>The Draft Genome of Planococcus donghaensis MPA1U2 Reveals Nonsporulation Pathways Controlled by a Conserved Spo0A Regulon.</title>
        <authorList>
            <person name="Pearson M.D."/>
            <person name="Noller H.F."/>
        </authorList>
    </citation>
    <scope>NUCLEOTIDE SEQUENCE [LARGE SCALE GENOMIC DNA]</scope>
    <source>
        <strain evidence="5 6">MPA1U2</strain>
    </source>
</reference>
<keyword evidence="2" id="KW-0238">DNA-binding</keyword>
<dbReference type="InterPro" id="IPR052359">
    <property type="entry name" value="HTH-type_reg/antitoxin"/>
</dbReference>
<evidence type="ECO:0000256" key="3">
    <source>
        <dbReference type="ARBA" id="ARBA00023163"/>
    </source>
</evidence>
<proteinExistence type="predicted"/>
<dbReference type="OrthoDB" id="9813152at2"/>
<dbReference type="PANTHER" id="PTHR36511:SF3">
    <property type="entry name" value="ANTITOXIN HIGA-2"/>
    <property type="match status" value="1"/>
</dbReference>
<evidence type="ECO:0000259" key="4">
    <source>
        <dbReference type="PROSITE" id="PS50943"/>
    </source>
</evidence>
<dbReference type="SUPFAM" id="SSF47413">
    <property type="entry name" value="lambda repressor-like DNA-binding domains"/>
    <property type="match status" value="1"/>
</dbReference>
<dbReference type="Gene3D" id="1.10.260.40">
    <property type="entry name" value="lambda repressor-like DNA-binding domains"/>
    <property type="match status" value="1"/>
</dbReference>
<accession>E7RKL3</accession>
<dbReference type="CDD" id="cd00093">
    <property type="entry name" value="HTH_XRE"/>
    <property type="match status" value="1"/>
</dbReference>
<dbReference type="PROSITE" id="PS50943">
    <property type="entry name" value="HTH_CROC1"/>
    <property type="match status" value="1"/>
</dbReference>
<evidence type="ECO:0000313" key="5">
    <source>
        <dbReference type="EMBL" id="EGA88443.1"/>
    </source>
</evidence>
<comment type="caution">
    <text evidence="5">The sequence shown here is derived from an EMBL/GenBank/DDBJ whole genome shotgun (WGS) entry which is preliminary data.</text>
</comment>
<protein>
    <recommendedName>
        <fullName evidence="4">HTH cro/C1-type domain-containing protein</fullName>
    </recommendedName>
</protein>
<gene>
    <name evidence="5" type="ORF">GPDM_15189</name>
</gene>
<evidence type="ECO:0000313" key="6">
    <source>
        <dbReference type="Proteomes" id="UP000003052"/>
    </source>
</evidence>
<dbReference type="EMBL" id="AEPB01000057">
    <property type="protein sequence ID" value="EGA88443.1"/>
    <property type="molecule type" value="Genomic_DNA"/>
</dbReference>
<dbReference type="InterPro" id="IPR010982">
    <property type="entry name" value="Lambda_DNA-bd_dom_sf"/>
</dbReference>
<keyword evidence="1" id="KW-0805">Transcription regulation</keyword>
<dbReference type="Proteomes" id="UP000003052">
    <property type="component" value="Unassembled WGS sequence"/>
</dbReference>
<evidence type="ECO:0000256" key="1">
    <source>
        <dbReference type="ARBA" id="ARBA00023015"/>
    </source>
</evidence>
<name>E7RKL3_9BACL</name>
<keyword evidence="3" id="KW-0804">Transcription</keyword>
<dbReference type="GO" id="GO:0003677">
    <property type="term" value="F:DNA binding"/>
    <property type="evidence" value="ECO:0007669"/>
    <property type="project" value="UniProtKB-KW"/>
</dbReference>
<sequence length="107" mass="12086">MTEDQFFNDLQRSLNQAIDHAKGKPSKTRTKTVEIKELANFTAEDIKTLRLQMQLTQKSFAALMGVSIKSVESWERGTNHPSGSASRLLEILRNEPQVAEQQEIISV</sequence>
<dbReference type="AlphaFoldDB" id="E7RKL3"/>
<dbReference type="PANTHER" id="PTHR36511">
    <property type="entry name" value="MERR FAMILY BACTERIAL REGULATORY PROTEIN"/>
    <property type="match status" value="1"/>
</dbReference>
<dbReference type="Pfam" id="PF01381">
    <property type="entry name" value="HTH_3"/>
    <property type="match status" value="1"/>
</dbReference>
<dbReference type="InterPro" id="IPR001387">
    <property type="entry name" value="Cro/C1-type_HTH"/>
</dbReference>
<evidence type="ECO:0000256" key="2">
    <source>
        <dbReference type="ARBA" id="ARBA00023125"/>
    </source>
</evidence>
<organism evidence="5 6">
    <name type="scientific">Planococcus donghaensis MPA1U2</name>
    <dbReference type="NCBI Taxonomy" id="933115"/>
    <lineage>
        <taxon>Bacteria</taxon>
        <taxon>Bacillati</taxon>
        <taxon>Bacillota</taxon>
        <taxon>Bacilli</taxon>
        <taxon>Bacillales</taxon>
        <taxon>Caryophanaceae</taxon>
        <taxon>Planococcus</taxon>
    </lineage>
</organism>
<dbReference type="RefSeq" id="WP_008432646.1">
    <property type="nucleotide sequence ID" value="NZ_AEPB01000057.1"/>
</dbReference>
<feature type="domain" description="HTH cro/C1-type" evidence="4">
    <location>
        <begin position="46"/>
        <end position="99"/>
    </location>
</feature>